<feature type="binding site" evidence="5">
    <location>
        <position position="128"/>
    </location>
    <ligand>
        <name>(2E)-4-hydroxy-3-methylbut-2-enyl diphosphate</name>
        <dbReference type="ChEBI" id="CHEBI:128753"/>
    </ligand>
</feature>
<feature type="binding site" evidence="5">
    <location>
        <position position="228"/>
    </location>
    <ligand>
        <name>dimethylallyl diphosphate</name>
        <dbReference type="ChEBI" id="CHEBI:57623"/>
    </ligand>
</feature>
<keyword evidence="5 6" id="KW-0560">Oxidoreductase</keyword>
<feature type="binding site" evidence="5">
    <location>
        <position position="45"/>
    </location>
    <ligand>
        <name>dimethylallyl diphosphate</name>
        <dbReference type="ChEBI" id="CHEBI:57623"/>
    </ligand>
</feature>
<feature type="binding site" evidence="5">
    <location>
        <position position="226"/>
    </location>
    <ligand>
        <name>(2E)-4-hydroxy-3-methylbut-2-enyl diphosphate</name>
        <dbReference type="ChEBI" id="CHEBI:128753"/>
    </ligand>
</feature>
<dbReference type="Gene3D" id="3.40.50.11270">
    <property type="match status" value="1"/>
</dbReference>
<dbReference type="Gene3D" id="3.40.1010.20">
    <property type="entry name" value="4-hydroxy-3-methylbut-2-enyl diphosphate reductase, catalytic domain"/>
    <property type="match status" value="2"/>
</dbReference>
<dbReference type="GO" id="GO:0016114">
    <property type="term" value="P:terpenoid biosynthetic process"/>
    <property type="evidence" value="ECO:0007669"/>
    <property type="project" value="UniProtKB-UniRule"/>
</dbReference>
<feature type="binding site" evidence="5">
    <location>
        <position position="128"/>
    </location>
    <ligand>
        <name>dimethylallyl diphosphate</name>
        <dbReference type="ChEBI" id="CHEBI:57623"/>
    </ligand>
</feature>
<feature type="binding site" evidence="5">
    <location>
        <position position="268"/>
    </location>
    <ligand>
        <name>dimethylallyl diphosphate</name>
        <dbReference type="ChEBI" id="CHEBI:57623"/>
    </ligand>
</feature>
<feature type="binding site" evidence="5">
    <location>
        <position position="78"/>
    </location>
    <ligand>
        <name>isopentenyl diphosphate</name>
        <dbReference type="ChEBI" id="CHEBI:128769"/>
    </ligand>
</feature>
<feature type="binding site" evidence="5">
    <location>
        <position position="228"/>
    </location>
    <ligand>
        <name>isopentenyl diphosphate</name>
        <dbReference type="ChEBI" id="CHEBI:128769"/>
    </ligand>
</feature>
<accession>A0A832ML90</accession>
<dbReference type="GO" id="GO:0051539">
    <property type="term" value="F:4 iron, 4 sulfur cluster binding"/>
    <property type="evidence" value="ECO:0007669"/>
    <property type="project" value="UniProtKB-UniRule"/>
</dbReference>
<dbReference type="GO" id="GO:0046872">
    <property type="term" value="F:metal ion binding"/>
    <property type="evidence" value="ECO:0007669"/>
    <property type="project" value="UniProtKB-KW"/>
</dbReference>
<dbReference type="GO" id="GO:0050992">
    <property type="term" value="P:dimethylallyl diphosphate biosynthetic process"/>
    <property type="evidence" value="ECO:0007669"/>
    <property type="project" value="UniProtKB-UniRule"/>
</dbReference>
<dbReference type="EC" id="1.17.7.4" evidence="5"/>
<comment type="pathway">
    <text evidence="5">Isoprenoid biosynthesis; isopentenyl diphosphate biosynthesis via DXP pathway; isopentenyl diphosphate from 1-deoxy-D-xylulose 5-phosphate: step 6/6.</text>
</comment>
<keyword evidence="3 5" id="KW-0408">Iron</keyword>
<comment type="similarity">
    <text evidence="5">Belongs to the IspH family.</text>
</comment>
<evidence type="ECO:0000256" key="4">
    <source>
        <dbReference type="ARBA" id="ARBA00023014"/>
    </source>
</evidence>
<dbReference type="GO" id="GO:0051745">
    <property type="term" value="F:4-hydroxy-3-methylbut-2-enyl diphosphate reductase activity"/>
    <property type="evidence" value="ECO:0007669"/>
    <property type="project" value="UniProtKB-UniRule"/>
</dbReference>
<dbReference type="InterPro" id="IPR003451">
    <property type="entry name" value="LytB/IspH"/>
</dbReference>
<feature type="binding site" evidence="5">
    <location>
        <position position="128"/>
    </location>
    <ligand>
        <name>isopentenyl diphosphate</name>
        <dbReference type="ChEBI" id="CHEBI:128769"/>
    </ligand>
</feature>
<feature type="binding site" evidence="5">
    <location>
        <position position="100"/>
    </location>
    <ligand>
        <name>[4Fe-4S] cluster</name>
        <dbReference type="ChEBI" id="CHEBI:49883"/>
    </ligand>
</feature>
<feature type="binding site" evidence="5">
    <location>
        <position position="45"/>
    </location>
    <ligand>
        <name>(2E)-4-hydroxy-3-methylbut-2-enyl diphosphate</name>
        <dbReference type="ChEBI" id="CHEBI:128753"/>
    </ligand>
</feature>
<dbReference type="CDD" id="cd13944">
    <property type="entry name" value="lytB_ispH"/>
    <property type="match status" value="1"/>
</dbReference>
<feature type="binding site" evidence="5">
    <location>
        <position position="268"/>
    </location>
    <ligand>
        <name>isopentenyl diphosphate</name>
        <dbReference type="ChEBI" id="CHEBI:128769"/>
    </ligand>
</feature>
<comment type="catalytic activity">
    <reaction evidence="5">
        <text>dimethylallyl diphosphate + 2 oxidized [2Fe-2S]-[ferredoxin] + H2O = (2E)-4-hydroxy-3-methylbut-2-enyl diphosphate + 2 reduced [2Fe-2S]-[ferredoxin] + 2 H(+)</text>
        <dbReference type="Rhea" id="RHEA:24825"/>
        <dbReference type="Rhea" id="RHEA-COMP:10000"/>
        <dbReference type="Rhea" id="RHEA-COMP:10001"/>
        <dbReference type="ChEBI" id="CHEBI:15377"/>
        <dbReference type="ChEBI" id="CHEBI:15378"/>
        <dbReference type="ChEBI" id="CHEBI:33737"/>
        <dbReference type="ChEBI" id="CHEBI:33738"/>
        <dbReference type="ChEBI" id="CHEBI:57623"/>
        <dbReference type="ChEBI" id="CHEBI:128753"/>
        <dbReference type="EC" id="1.17.7.4"/>
    </reaction>
</comment>
<feature type="binding site" evidence="5">
    <location>
        <position position="227"/>
    </location>
    <ligand>
        <name>dimethylallyl diphosphate</name>
        <dbReference type="ChEBI" id="CHEBI:57623"/>
    </ligand>
</feature>
<dbReference type="PANTHER" id="PTHR30426">
    <property type="entry name" value="4-HYDROXY-3-METHYLBUT-2-ENYL DIPHOSPHATE REDUCTASE"/>
    <property type="match status" value="1"/>
</dbReference>
<comment type="function">
    <text evidence="5">Catalyzes the conversion of 1-hydroxy-2-methyl-2-(E)-butenyl 4-diphosphate (HMBPP) into a mixture of isopentenyl diphosphate (IPP) and dimethylallyl diphosphate (DMAPP). Acts in the terminal step of the DOXP/MEP pathway for isoprenoid precursor biosynthesis.</text>
</comment>
<feature type="binding site" evidence="5">
    <location>
        <position position="78"/>
    </location>
    <ligand>
        <name>dimethylallyl diphosphate</name>
        <dbReference type="ChEBI" id="CHEBI:57623"/>
    </ligand>
</feature>
<keyword evidence="5" id="KW-0414">Isoprene biosynthesis</keyword>
<organism evidence="6">
    <name type="scientific">Eiseniibacteriota bacterium</name>
    <dbReference type="NCBI Taxonomy" id="2212470"/>
    <lineage>
        <taxon>Bacteria</taxon>
        <taxon>Candidatus Eiseniibacteriota</taxon>
    </lineage>
</organism>
<feature type="binding site" evidence="5">
    <location>
        <position position="45"/>
    </location>
    <ligand>
        <name>isopentenyl diphosphate</name>
        <dbReference type="ChEBI" id="CHEBI:128769"/>
    </ligand>
</feature>
<dbReference type="HAMAP" id="MF_00191">
    <property type="entry name" value="IspH"/>
    <property type="match status" value="1"/>
</dbReference>
<feature type="binding site" evidence="5">
    <location>
        <position position="78"/>
    </location>
    <ligand>
        <name>(2E)-4-hydroxy-3-methylbut-2-enyl diphosphate</name>
        <dbReference type="ChEBI" id="CHEBI:128753"/>
    </ligand>
</feature>
<feature type="binding site" evidence="5">
    <location>
        <position position="16"/>
    </location>
    <ligand>
        <name>[4Fe-4S] cluster</name>
        <dbReference type="ChEBI" id="CHEBI:49883"/>
    </ligand>
</feature>
<name>A0A832ML90_UNCEI</name>
<feature type="binding site" evidence="5">
    <location>
        <position position="268"/>
    </location>
    <ligand>
        <name>(2E)-4-hydroxy-3-methylbut-2-enyl diphosphate</name>
        <dbReference type="ChEBI" id="CHEBI:128753"/>
    </ligand>
</feature>
<dbReference type="UniPathway" id="UPA00056">
    <property type="reaction ID" value="UER00097"/>
</dbReference>
<evidence type="ECO:0000256" key="5">
    <source>
        <dbReference type="HAMAP-Rule" id="MF_00191"/>
    </source>
</evidence>
<keyword evidence="2 5" id="KW-0479">Metal-binding</keyword>
<dbReference type="NCBIfam" id="TIGR00216">
    <property type="entry name" value="ispH_lytB"/>
    <property type="match status" value="1"/>
</dbReference>
<feature type="binding site" evidence="5">
    <location>
        <position position="168"/>
    </location>
    <ligand>
        <name>(2E)-4-hydroxy-3-methylbut-2-enyl diphosphate</name>
        <dbReference type="ChEBI" id="CHEBI:128753"/>
    </ligand>
</feature>
<dbReference type="NCBIfam" id="NF002190">
    <property type="entry name" value="PRK01045.1-4"/>
    <property type="match status" value="1"/>
</dbReference>
<feature type="active site" description="Proton donor" evidence="5">
    <location>
        <position position="130"/>
    </location>
</feature>
<comment type="cofactor">
    <cofactor evidence="5">
        <name>[4Fe-4S] cluster</name>
        <dbReference type="ChEBI" id="CHEBI:49883"/>
    </cofactor>
    <text evidence="5">Binds 1 [4Fe-4S] cluster per subunit.</text>
</comment>
<proteinExistence type="inferred from homology"/>
<evidence type="ECO:0000256" key="2">
    <source>
        <dbReference type="ARBA" id="ARBA00022723"/>
    </source>
</evidence>
<dbReference type="Pfam" id="PF02401">
    <property type="entry name" value="LYTB"/>
    <property type="match status" value="1"/>
</dbReference>
<dbReference type="UniPathway" id="UPA00059">
    <property type="reaction ID" value="UER00105"/>
</dbReference>
<evidence type="ECO:0000256" key="1">
    <source>
        <dbReference type="ARBA" id="ARBA00022485"/>
    </source>
</evidence>
<comment type="pathway">
    <text evidence="5">Isoprenoid biosynthesis; dimethylallyl diphosphate biosynthesis; dimethylallyl diphosphate from (2E)-4-hydroxy-3-methylbutenyl diphosphate: step 1/1.</text>
</comment>
<protein>
    <recommendedName>
        <fullName evidence="5">4-hydroxy-3-methylbut-2-enyl diphosphate reductase</fullName>
        <shortName evidence="5">HMBPP reductase</shortName>
        <ecNumber evidence="5">1.17.7.4</ecNumber>
    </recommendedName>
</protein>
<sequence>MSAPRTLWLAAPRGFCAGVDRAIDIVEMALEVYGAPIWVRHEIVHNRHVVEALRQKGAVFTDDLSVVPEGSVLIFSAHGVSPAVRREAAARKLRALDATCPLVTKVHLEALRYAKQGFTILLIGHRHHVEVEGTMGQAPEHTVLVETVADAERVAVADPSKVAYISQTTLSVDDVRAIVEVLRRRFPALHEPAKADICYATQNRQDAVKELARRCRLVLVVGAPASSNANRLVEVARAHGADSHLIESAGDIRAEWIAGDVGITAGASTPEAVVQACVERVRGLGAFRVEEFRLVEERVVFPLPGELLAAARGRGIDVGAENARAADRAEATFRITHH</sequence>
<comment type="caution">
    <text evidence="6">The sequence shown here is derived from an EMBL/GenBank/DDBJ whole genome shotgun (WGS) entry which is preliminary data.</text>
</comment>
<dbReference type="PANTHER" id="PTHR30426:SF0">
    <property type="entry name" value="4-HYDROXY-3-METHYLBUT-2-ENYL DIPHOSPHATE REDUCTASE"/>
    <property type="match status" value="1"/>
</dbReference>
<keyword evidence="1 5" id="KW-0004">4Fe-4S</keyword>
<comment type="catalytic activity">
    <reaction evidence="5">
        <text>isopentenyl diphosphate + 2 oxidized [2Fe-2S]-[ferredoxin] + H2O = (2E)-4-hydroxy-3-methylbut-2-enyl diphosphate + 2 reduced [2Fe-2S]-[ferredoxin] + 2 H(+)</text>
        <dbReference type="Rhea" id="RHEA:24488"/>
        <dbReference type="Rhea" id="RHEA-COMP:10000"/>
        <dbReference type="Rhea" id="RHEA-COMP:10001"/>
        <dbReference type="ChEBI" id="CHEBI:15377"/>
        <dbReference type="ChEBI" id="CHEBI:15378"/>
        <dbReference type="ChEBI" id="CHEBI:33737"/>
        <dbReference type="ChEBI" id="CHEBI:33738"/>
        <dbReference type="ChEBI" id="CHEBI:128753"/>
        <dbReference type="ChEBI" id="CHEBI:128769"/>
        <dbReference type="EC" id="1.17.7.4"/>
    </reaction>
</comment>
<evidence type="ECO:0000313" key="6">
    <source>
        <dbReference type="EMBL" id="HGZ42651.1"/>
    </source>
</evidence>
<gene>
    <name evidence="5" type="primary">ispH</name>
    <name evidence="6" type="ORF">ENR23_04355</name>
</gene>
<dbReference type="AlphaFoldDB" id="A0A832ML90"/>
<feature type="binding site" evidence="5">
    <location>
        <position position="198"/>
    </location>
    <ligand>
        <name>[4Fe-4S] cluster</name>
        <dbReference type="ChEBI" id="CHEBI:49883"/>
    </ligand>
</feature>
<feature type="binding site" evidence="5">
    <location>
        <position position="227"/>
    </location>
    <ligand>
        <name>(2E)-4-hydroxy-3-methylbut-2-enyl diphosphate</name>
        <dbReference type="ChEBI" id="CHEBI:128753"/>
    </ligand>
</feature>
<feature type="binding site" evidence="5">
    <location>
        <position position="228"/>
    </location>
    <ligand>
        <name>(2E)-4-hydroxy-3-methylbut-2-enyl diphosphate</name>
        <dbReference type="ChEBI" id="CHEBI:128753"/>
    </ligand>
</feature>
<feature type="binding site" evidence="5">
    <location>
        <position position="226"/>
    </location>
    <ligand>
        <name>isopentenyl diphosphate</name>
        <dbReference type="ChEBI" id="CHEBI:128769"/>
    </ligand>
</feature>
<dbReference type="GO" id="GO:0019288">
    <property type="term" value="P:isopentenyl diphosphate biosynthetic process, methylerythritol 4-phosphate pathway"/>
    <property type="evidence" value="ECO:0007669"/>
    <property type="project" value="UniProtKB-UniRule"/>
</dbReference>
<keyword evidence="4 5" id="KW-0411">Iron-sulfur</keyword>
<reference evidence="6" key="1">
    <citation type="journal article" date="2020" name="mSystems">
        <title>Genome- and Community-Level Interaction Insights into Carbon Utilization and Element Cycling Functions of Hydrothermarchaeota in Hydrothermal Sediment.</title>
        <authorList>
            <person name="Zhou Z."/>
            <person name="Liu Y."/>
            <person name="Xu W."/>
            <person name="Pan J."/>
            <person name="Luo Z.H."/>
            <person name="Li M."/>
        </authorList>
    </citation>
    <scope>NUCLEOTIDE SEQUENCE [LARGE SCALE GENOMIC DNA]</scope>
    <source>
        <strain evidence="6">SpSt-381</strain>
    </source>
</reference>
<dbReference type="EMBL" id="DSQF01000008">
    <property type="protein sequence ID" value="HGZ42651.1"/>
    <property type="molecule type" value="Genomic_DNA"/>
</dbReference>
<feature type="binding site" evidence="5">
    <location>
        <position position="226"/>
    </location>
    <ligand>
        <name>dimethylallyl diphosphate</name>
        <dbReference type="ChEBI" id="CHEBI:57623"/>
    </ligand>
</feature>
<feature type="binding site" evidence="5">
    <location>
        <position position="227"/>
    </location>
    <ligand>
        <name>isopentenyl diphosphate</name>
        <dbReference type="ChEBI" id="CHEBI:128769"/>
    </ligand>
</feature>
<dbReference type="NCBIfam" id="NF002188">
    <property type="entry name" value="PRK01045.1-2"/>
    <property type="match status" value="1"/>
</dbReference>
<evidence type="ECO:0000256" key="3">
    <source>
        <dbReference type="ARBA" id="ARBA00023004"/>
    </source>
</evidence>